<evidence type="ECO:0000313" key="11">
    <source>
        <dbReference type="EMBL" id="PQO36158.1"/>
    </source>
</evidence>
<evidence type="ECO:0000259" key="10">
    <source>
        <dbReference type="Pfam" id="PF00432"/>
    </source>
</evidence>
<evidence type="ECO:0000256" key="5">
    <source>
        <dbReference type="ARBA" id="ARBA00022723"/>
    </source>
</evidence>
<dbReference type="GO" id="GO:0008318">
    <property type="term" value="F:protein prenyltransferase activity"/>
    <property type="evidence" value="ECO:0007669"/>
    <property type="project" value="InterPro"/>
</dbReference>
<comment type="similarity">
    <text evidence="2">Belongs to the protein prenyltransferase subunit beta family.</text>
</comment>
<accession>A0A2S8FVF6</accession>
<sequence>MLSYHEQLTLRLAAGIGELDEAVRTRHIEFLLGKQQPDGGFAGREGASDLYYTSFGLRSLAILGELHGEVAQRSAEFLQTKLSGHESVVDFLSLIYGAKLLETAAGIDLFAQAPEGWQQTVAETLNSLRRDDGGYAKGPEGMASSTYHTFLVLLCLQLIEQPIPDPQSMVKFLLSQESEEGGFREIRASKRAGTNPTAAAIGALRILDALTEEIIEGTLDFLVEMQNDEGGLRANTRIPIADVLSTFTGMLTLTDLAAFDEIDQDAALRYVRSLEQPNGGFFGAAWDEVADVEYTFYGLGSLALLHTPSDFQLD</sequence>
<dbReference type="CDD" id="cd00688">
    <property type="entry name" value="ISOPREN_C2_like"/>
    <property type="match status" value="1"/>
</dbReference>
<dbReference type="SUPFAM" id="SSF48239">
    <property type="entry name" value="Terpenoid cyclases/Protein prenyltransferases"/>
    <property type="match status" value="2"/>
</dbReference>
<comment type="caution">
    <text evidence="11">The sequence shown here is derived from an EMBL/GenBank/DDBJ whole genome shotgun (WGS) entry which is preliminary data.</text>
</comment>
<dbReference type="InterPro" id="IPR001330">
    <property type="entry name" value="Prenyltrans"/>
</dbReference>
<evidence type="ECO:0000256" key="8">
    <source>
        <dbReference type="ARBA" id="ARBA00030816"/>
    </source>
</evidence>
<evidence type="ECO:0000256" key="9">
    <source>
        <dbReference type="ARBA" id="ARBA00032766"/>
    </source>
</evidence>
<dbReference type="AlphaFoldDB" id="A0A2S8FVF6"/>
<dbReference type="GO" id="GO:0046872">
    <property type="term" value="F:metal ion binding"/>
    <property type="evidence" value="ECO:0007669"/>
    <property type="project" value="UniProtKB-KW"/>
</dbReference>
<evidence type="ECO:0000256" key="4">
    <source>
        <dbReference type="ARBA" id="ARBA00022679"/>
    </source>
</evidence>
<keyword evidence="7" id="KW-0862">Zinc</keyword>
<evidence type="ECO:0000256" key="6">
    <source>
        <dbReference type="ARBA" id="ARBA00022737"/>
    </source>
</evidence>
<reference evidence="11 12" key="1">
    <citation type="submission" date="2018-02" db="EMBL/GenBank/DDBJ databases">
        <title>Comparative genomes isolates from brazilian mangrove.</title>
        <authorList>
            <person name="Araujo J.E."/>
            <person name="Taketani R.G."/>
            <person name="Silva M.C.P."/>
            <person name="Loureco M.V."/>
            <person name="Andreote F.D."/>
        </authorList>
    </citation>
    <scope>NUCLEOTIDE SEQUENCE [LARGE SCALE GENOMIC DNA]</scope>
    <source>
        <strain evidence="11 12">Hex-1 MGV</strain>
    </source>
</reference>
<evidence type="ECO:0000256" key="1">
    <source>
        <dbReference type="ARBA" id="ARBA00001947"/>
    </source>
</evidence>
<dbReference type="RefSeq" id="WP_105329448.1">
    <property type="nucleotide sequence ID" value="NZ_PUHY01000006.1"/>
</dbReference>
<evidence type="ECO:0000313" key="12">
    <source>
        <dbReference type="Proteomes" id="UP000238322"/>
    </source>
</evidence>
<evidence type="ECO:0000256" key="7">
    <source>
        <dbReference type="ARBA" id="ARBA00022833"/>
    </source>
</evidence>
<dbReference type="PANTHER" id="PTHR11774">
    <property type="entry name" value="GERANYLGERANYL TRANSFERASE TYPE BETA SUBUNIT"/>
    <property type="match status" value="1"/>
</dbReference>
<dbReference type="OrthoDB" id="257049at2"/>
<keyword evidence="4" id="KW-0808">Transferase</keyword>
<name>A0A2S8FVF6_9BACT</name>
<protein>
    <recommendedName>
        <fullName evidence="8">Geranylgeranyl transferase type II subunit beta</fullName>
    </recommendedName>
    <alternativeName>
        <fullName evidence="9">Type II protein geranyl-geranyltransferase subunit beta</fullName>
    </alternativeName>
</protein>
<dbReference type="EMBL" id="PUHY01000006">
    <property type="protein sequence ID" value="PQO36158.1"/>
    <property type="molecule type" value="Genomic_DNA"/>
</dbReference>
<keyword evidence="5" id="KW-0479">Metal-binding</keyword>
<keyword evidence="3" id="KW-0637">Prenyltransferase</keyword>
<feature type="domain" description="Prenyltransferase alpha-alpha toroid" evidence="10">
    <location>
        <begin position="24"/>
        <end position="67"/>
    </location>
</feature>
<organism evidence="11 12">
    <name type="scientific">Blastopirellula marina</name>
    <dbReference type="NCBI Taxonomy" id="124"/>
    <lineage>
        <taxon>Bacteria</taxon>
        <taxon>Pseudomonadati</taxon>
        <taxon>Planctomycetota</taxon>
        <taxon>Planctomycetia</taxon>
        <taxon>Pirellulales</taxon>
        <taxon>Pirellulaceae</taxon>
        <taxon>Blastopirellula</taxon>
    </lineage>
</organism>
<keyword evidence="6" id="KW-0677">Repeat</keyword>
<dbReference type="InterPro" id="IPR045089">
    <property type="entry name" value="PGGT1B-like"/>
</dbReference>
<dbReference type="Pfam" id="PF00432">
    <property type="entry name" value="Prenyltrans"/>
    <property type="match status" value="2"/>
</dbReference>
<evidence type="ECO:0000256" key="3">
    <source>
        <dbReference type="ARBA" id="ARBA00022602"/>
    </source>
</evidence>
<proteinExistence type="inferred from homology"/>
<dbReference type="Proteomes" id="UP000238322">
    <property type="component" value="Unassembled WGS sequence"/>
</dbReference>
<dbReference type="PANTHER" id="PTHR11774:SF11">
    <property type="entry name" value="GERANYLGERANYL TRANSFERASE TYPE-2 SUBUNIT BETA"/>
    <property type="match status" value="1"/>
</dbReference>
<feature type="domain" description="Prenyltransferase alpha-alpha toroid" evidence="10">
    <location>
        <begin position="201"/>
        <end position="310"/>
    </location>
</feature>
<dbReference type="InterPro" id="IPR008930">
    <property type="entry name" value="Terpenoid_cyclase/PrenylTrfase"/>
</dbReference>
<comment type="cofactor">
    <cofactor evidence="1">
        <name>Zn(2+)</name>
        <dbReference type="ChEBI" id="CHEBI:29105"/>
    </cofactor>
</comment>
<gene>
    <name evidence="11" type="ORF">C5Y83_09590</name>
</gene>
<dbReference type="Gene3D" id="1.50.10.20">
    <property type="match status" value="3"/>
</dbReference>
<evidence type="ECO:0000256" key="2">
    <source>
        <dbReference type="ARBA" id="ARBA00010497"/>
    </source>
</evidence>